<dbReference type="Proteomes" id="UP001597218">
    <property type="component" value="Unassembled WGS sequence"/>
</dbReference>
<evidence type="ECO:0000259" key="2">
    <source>
        <dbReference type="Pfam" id="PF07883"/>
    </source>
</evidence>
<organism evidence="3 4">
    <name type="scientific">Sporosarcina siberiensis</name>
    <dbReference type="NCBI Taxonomy" id="1365606"/>
    <lineage>
        <taxon>Bacteria</taxon>
        <taxon>Bacillati</taxon>
        <taxon>Bacillota</taxon>
        <taxon>Bacilli</taxon>
        <taxon>Bacillales</taxon>
        <taxon>Caryophanaceae</taxon>
        <taxon>Sporosarcina</taxon>
    </lineage>
</organism>
<dbReference type="InterPro" id="IPR014710">
    <property type="entry name" value="RmlC-like_jellyroll"/>
</dbReference>
<evidence type="ECO:0000256" key="1">
    <source>
        <dbReference type="ARBA" id="ARBA00022723"/>
    </source>
</evidence>
<dbReference type="InterPro" id="IPR011051">
    <property type="entry name" value="RmlC_Cupin_sf"/>
</dbReference>
<evidence type="ECO:0000313" key="4">
    <source>
        <dbReference type="Proteomes" id="UP001597218"/>
    </source>
</evidence>
<dbReference type="RefSeq" id="WP_381536070.1">
    <property type="nucleotide sequence ID" value="NZ_JBHUGI010000008.1"/>
</dbReference>
<sequence length="112" mass="12423">MIKGTKDKVVIPNCRGGIGSIEIHENVTKEDLVDGLSLFAKVVIHPHSTIGYHLHTDDAEAYYVLEGEGVFLNHNEERVNVKTGDLCLIKKGQSHGFENHSDNEVQLIAIVY</sequence>
<dbReference type="InterPro" id="IPR013096">
    <property type="entry name" value="Cupin_2"/>
</dbReference>
<dbReference type="PANTHER" id="PTHR35848">
    <property type="entry name" value="OXALATE-BINDING PROTEIN"/>
    <property type="match status" value="1"/>
</dbReference>
<keyword evidence="4" id="KW-1185">Reference proteome</keyword>
<dbReference type="EMBL" id="JBHUGI010000008">
    <property type="protein sequence ID" value="MFD1927409.1"/>
    <property type="molecule type" value="Genomic_DNA"/>
</dbReference>
<dbReference type="InterPro" id="IPR051610">
    <property type="entry name" value="GPI/OXD"/>
</dbReference>
<dbReference type="PANTHER" id="PTHR35848:SF6">
    <property type="entry name" value="CUPIN TYPE-2 DOMAIN-CONTAINING PROTEIN"/>
    <property type="match status" value="1"/>
</dbReference>
<keyword evidence="1" id="KW-0479">Metal-binding</keyword>
<comment type="caution">
    <text evidence="3">The sequence shown here is derived from an EMBL/GenBank/DDBJ whole genome shotgun (WGS) entry which is preliminary data.</text>
</comment>
<evidence type="ECO:0000313" key="3">
    <source>
        <dbReference type="EMBL" id="MFD1927409.1"/>
    </source>
</evidence>
<dbReference type="SUPFAM" id="SSF51182">
    <property type="entry name" value="RmlC-like cupins"/>
    <property type="match status" value="1"/>
</dbReference>
<gene>
    <name evidence="3" type="ORF">ACFSFY_04940</name>
</gene>
<proteinExistence type="predicted"/>
<dbReference type="Pfam" id="PF07883">
    <property type="entry name" value="Cupin_2"/>
    <property type="match status" value="1"/>
</dbReference>
<reference evidence="4" key="1">
    <citation type="journal article" date="2019" name="Int. J. Syst. Evol. Microbiol.">
        <title>The Global Catalogue of Microorganisms (GCM) 10K type strain sequencing project: providing services to taxonomists for standard genome sequencing and annotation.</title>
        <authorList>
            <consortium name="The Broad Institute Genomics Platform"/>
            <consortium name="The Broad Institute Genome Sequencing Center for Infectious Disease"/>
            <person name="Wu L."/>
            <person name="Ma J."/>
        </authorList>
    </citation>
    <scope>NUCLEOTIDE SEQUENCE [LARGE SCALE GENOMIC DNA]</scope>
    <source>
        <strain evidence="4">CGMCC 4.7177</strain>
    </source>
</reference>
<accession>A0ABW4SEP2</accession>
<name>A0ABW4SEP2_9BACL</name>
<protein>
    <submittedName>
        <fullName evidence="3">Cupin domain-containing protein</fullName>
    </submittedName>
</protein>
<dbReference type="Gene3D" id="2.60.120.10">
    <property type="entry name" value="Jelly Rolls"/>
    <property type="match status" value="1"/>
</dbReference>
<feature type="domain" description="Cupin type-2" evidence="2">
    <location>
        <begin position="42"/>
        <end position="110"/>
    </location>
</feature>